<keyword evidence="3 6" id="KW-0256">Endoplasmic reticulum</keyword>
<keyword evidence="2 6" id="KW-0812">Transmembrane</keyword>
<evidence type="ECO:0000256" key="7">
    <source>
        <dbReference type="SAM" id="MobiDB-lite"/>
    </source>
</evidence>
<evidence type="ECO:0000256" key="5">
    <source>
        <dbReference type="ARBA" id="ARBA00023136"/>
    </source>
</evidence>
<dbReference type="EMBL" id="CP115612">
    <property type="protein sequence ID" value="WBW73614.1"/>
    <property type="molecule type" value="Genomic_DNA"/>
</dbReference>
<organism evidence="8 9">
    <name type="scientific">Schizosaccharomyces osmophilus</name>
    <dbReference type="NCBI Taxonomy" id="2545709"/>
    <lineage>
        <taxon>Eukaryota</taxon>
        <taxon>Fungi</taxon>
        <taxon>Dikarya</taxon>
        <taxon>Ascomycota</taxon>
        <taxon>Taphrinomycotina</taxon>
        <taxon>Schizosaccharomycetes</taxon>
        <taxon>Schizosaccharomycetales</taxon>
        <taxon>Schizosaccharomycetaceae</taxon>
        <taxon>Schizosaccharomyces</taxon>
    </lineage>
</organism>
<gene>
    <name evidence="8" type="primary">tam14</name>
    <name evidence="8" type="ORF">SOMG_02539</name>
</gene>
<dbReference type="RefSeq" id="XP_056037857.1">
    <property type="nucleotide sequence ID" value="XM_056181331.1"/>
</dbReference>
<evidence type="ECO:0000256" key="3">
    <source>
        <dbReference type="ARBA" id="ARBA00022824"/>
    </source>
</evidence>
<sequence>MPAVQTPSQRRANAQFQKNITRRVKTNSKDHGVAKHPPSMIRRNIALFFLIIMCAGAVLTFLRFFF</sequence>
<dbReference type="GeneID" id="80876020"/>
<evidence type="ECO:0000313" key="9">
    <source>
        <dbReference type="Proteomes" id="UP001212411"/>
    </source>
</evidence>
<evidence type="ECO:0000313" key="8">
    <source>
        <dbReference type="EMBL" id="WBW73614.1"/>
    </source>
</evidence>
<name>A0AAE9WDJ3_9SCHI</name>
<feature type="compositionally biased region" description="Polar residues" evidence="7">
    <location>
        <begin position="1"/>
        <end position="19"/>
    </location>
</feature>
<dbReference type="Proteomes" id="UP001212411">
    <property type="component" value="Chromosome 2"/>
</dbReference>
<evidence type="ECO:0000256" key="2">
    <source>
        <dbReference type="ARBA" id="ARBA00022692"/>
    </source>
</evidence>
<evidence type="ECO:0000256" key="4">
    <source>
        <dbReference type="ARBA" id="ARBA00022989"/>
    </source>
</evidence>
<proteinExistence type="inferred from homology"/>
<comment type="similarity">
    <text evidence="1 6">Belongs to the RAMP4 family.</text>
</comment>
<evidence type="ECO:0000256" key="1">
    <source>
        <dbReference type="ARBA" id="ARBA00005500"/>
    </source>
</evidence>
<keyword evidence="5 6" id="KW-0472">Membrane</keyword>
<evidence type="ECO:0000256" key="6">
    <source>
        <dbReference type="RuleBase" id="RU364120"/>
    </source>
</evidence>
<comment type="function">
    <text evidence="6">Interacts with target proteins during translocation into the lumen of the endoplasmic reticulum. Protects unfolded target proteins against degradation and facilitate correct glycosylation.</text>
</comment>
<keyword evidence="4 6" id="KW-1133">Transmembrane helix</keyword>
<dbReference type="AlphaFoldDB" id="A0AAE9WDJ3"/>
<reference evidence="8 9" key="1">
    <citation type="journal article" date="2023" name="G3 (Bethesda)">
        <title>A high-quality reference genome for the fission yeast Schizosaccharomyces osmophilus.</title>
        <authorList>
            <person name="Jia G.S."/>
            <person name="Zhang W.C."/>
            <person name="Liang Y."/>
            <person name="Liu X.H."/>
            <person name="Rhind N."/>
            <person name="Pidoux A."/>
            <person name="Brysch-Herzberg M."/>
            <person name="Du L.L."/>
        </authorList>
    </citation>
    <scope>NUCLEOTIDE SEQUENCE [LARGE SCALE GENOMIC DNA]</scope>
    <source>
        <strain evidence="8 9">CBS 15793</strain>
    </source>
</reference>
<feature type="region of interest" description="Disordered" evidence="7">
    <location>
        <begin position="1"/>
        <end position="21"/>
    </location>
</feature>
<dbReference type="Pfam" id="PF06624">
    <property type="entry name" value="RAMP4"/>
    <property type="match status" value="1"/>
</dbReference>
<keyword evidence="9" id="KW-1185">Reference proteome</keyword>
<feature type="transmembrane region" description="Helical" evidence="6">
    <location>
        <begin position="45"/>
        <end position="65"/>
    </location>
</feature>
<accession>A0AAE9WDJ3</accession>
<protein>
    <recommendedName>
        <fullName evidence="6">Stress-associated endoplasmic reticulum protein</fullName>
    </recommendedName>
</protein>
<dbReference type="InterPro" id="IPR010580">
    <property type="entry name" value="ER_stress-assoc"/>
</dbReference>
<dbReference type="KEGG" id="som:SOMG_02539"/>
<dbReference type="GO" id="GO:0005789">
    <property type="term" value="C:endoplasmic reticulum membrane"/>
    <property type="evidence" value="ECO:0007669"/>
    <property type="project" value="UniProtKB-SubCell"/>
</dbReference>
<comment type="subcellular location">
    <subcellularLocation>
        <location evidence="6">Membrane</location>
        <topology evidence="6">Single-pass membrane protein</topology>
    </subcellularLocation>
    <subcellularLocation>
        <location evidence="6">Endoplasmic reticulum membrane</location>
        <topology evidence="6">Single-pass membrane protein</topology>
    </subcellularLocation>
</comment>